<dbReference type="EMBL" id="BPQO01000002">
    <property type="protein sequence ID" value="GJD87247.1"/>
    <property type="molecule type" value="Genomic_DNA"/>
</dbReference>
<proteinExistence type="predicted"/>
<accession>A0AAV4ZFU4</accession>
<evidence type="ECO:0000313" key="1">
    <source>
        <dbReference type="EMBL" id="GJD87247.1"/>
    </source>
</evidence>
<dbReference type="AlphaFoldDB" id="A0AAV4ZFU4"/>
<name>A0AAV4ZFU4_9HYPH</name>
<organism evidence="1 2">
    <name type="scientific">Methylobacterium hispanicum</name>
    <dbReference type="NCBI Taxonomy" id="270350"/>
    <lineage>
        <taxon>Bacteria</taxon>
        <taxon>Pseudomonadati</taxon>
        <taxon>Pseudomonadota</taxon>
        <taxon>Alphaproteobacteria</taxon>
        <taxon>Hyphomicrobiales</taxon>
        <taxon>Methylobacteriaceae</taxon>
        <taxon>Methylobacterium</taxon>
    </lineage>
</organism>
<dbReference type="RefSeq" id="WP_238229499.1">
    <property type="nucleotide sequence ID" value="NZ_BPQO01000002.1"/>
</dbReference>
<sequence>MKPIIATALLALALGGCQSRGGSLAEIPDELLTCQGALAWRRGGTQRDVAVHVTDLRAAHGDCQGKLGAVRSIARPGQ</sequence>
<evidence type="ECO:0008006" key="3">
    <source>
        <dbReference type="Google" id="ProtNLM"/>
    </source>
</evidence>
<keyword evidence="2" id="KW-1185">Reference proteome</keyword>
<reference evidence="1" key="1">
    <citation type="journal article" date="2016" name="Front. Microbiol.">
        <title>Genome Sequence of the Piezophilic, Mesophilic Sulfate-Reducing Bacterium Desulfovibrio indicus J2T.</title>
        <authorList>
            <person name="Cao J."/>
            <person name="Maignien L."/>
            <person name="Shao Z."/>
            <person name="Alain K."/>
            <person name="Jebbar M."/>
        </authorList>
    </citation>
    <scope>NUCLEOTIDE SEQUENCE</scope>
    <source>
        <strain evidence="1">DSM 16372</strain>
    </source>
</reference>
<protein>
    <recommendedName>
        <fullName evidence="3">Lipoprotein</fullName>
    </recommendedName>
</protein>
<gene>
    <name evidence="1" type="ORF">BHAOGJBA_0747</name>
</gene>
<reference evidence="1" key="2">
    <citation type="submission" date="2021-08" db="EMBL/GenBank/DDBJ databases">
        <authorList>
            <person name="Tani A."/>
            <person name="Ola A."/>
            <person name="Ogura Y."/>
            <person name="Katsura K."/>
            <person name="Hayashi T."/>
        </authorList>
    </citation>
    <scope>NUCLEOTIDE SEQUENCE</scope>
    <source>
        <strain evidence="1">DSM 16372</strain>
    </source>
</reference>
<evidence type="ECO:0000313" key="2">
    <source>
        <dbReference type="Proteomes" id="UP001055247"/>
    </source>
</evidence>
<dbReference type="Proteomes" id="UP001055247">
    <property type="component" value="Unassembled WGS sequence"/>
</dbReference>
<comment type="caution">
    <text evidence="1">The sequence shown here is derived from an EMBL/GenBank/DDBJ whole genome shotgun (WGS) entry which is preliminary data.</text>
</comment>
<dbReference type="PROSITE" id="PS51257">
    <property type="entry name" value="PROKAR_LIPOPROTEIN"/>
    <property type="match status" value="1"/>
</dbReference>